<dbReference type="RefSeq" id="WP_002622620.1">
    <property type="nucleotide sequence ID" value="NZ_ANAH02000011.1"/>
</dbReference>
<dbReference type="Pfam" id="PF21105">
    <property type="entry name" value="DyP_N"/>
    <property type="match status" value="1"/>
</dbReference>
<evidence type="ECO:0000256" key="2">
    <source>
        <dbReference type="ARBA" id="ARBA00022559"/>
    </source>
</evidence>
<accession>S9PCK0</accession>
<dbReference type="PANTHER" id="PTHR30521:SF5">
    <property type="entry name" value="BLR4509 PROTEIN"/>
    <property type="match status" value="1"/>
</dbReference>
<keyword evidence="5" id="KW-0408">Iron</keyword>
<proteinExistence type="predicted"/>
<organism evidence="7 8">
    <name type="scientific">Cystobacter fuscus (strain ATCC 25194 / DSM 2262 / NBRC 100088 / M29)</name>
    <dbReference type="NCBI Taxonomy" id="1242864"/>
    <lineage>
        <taxon>Bacteria</taxon>
        <taxon>Pseudomonadati</taxon>
        <taxon>Myxococcota</taxon>
        <taxon>Myxococcia</taxon>
        <taxon>Myxococcales</taxon>
        <taxon>Cystobacterineae</taxon>
        <taxon>Archangiaceae</taxon>
        <taxon>Cystobacter</taxon>
    </lineage>
</organism>
<dbReference type="InterPro" id="IPR011008">
    <property type="entry name" value="Dimeric_a/b-barrel"/>
</dbReference>
<evidence type="ECO:0000259" key="6">
    <source>
        <dbReference type="Pfam" id="PF21105"/>
    </source>
</evidence>
<keyword evidence="3" id="KW-0479">Metal-binding</keyword>
<dbReference type="EMBL" id="ANAH02000011">
    <property type="protein sequence ID" value="EPX60831.1"/>
    <property type="molecule type" value="Genomic_DNA"/>
</dbReference>
<feature type="domain" description="DyP dimeric alpha+beta barrel" evidence="6">
    <location>
        <begin position="27"/>
        <end position="145"/>
    </location>
</feature>
<evidence type="ECO:0000256" key="3">
    <source>
        <dbReference type="ARBA" id="ARBA00022723"/>
    </source>
</evidence>
<comment type="cofactor">
    <cofactor evidence="1">
        <name>heme b</name>
        <dbReference type="ChEBI" id="CHEBI:60344"/>
    </cofactor>
</comment>
<evidence type="ECO:0000313" key="7">
    <source>
        <dbReference type="EMBL" id="EPX60831.1"/>
    </source>
</evidence>
<sequence length="494" mass="55334">MALMKKQLDGHDIQAIVFAGYGDLPRARYAFLRVKHPEQAKAWLRELSEQVTTMKHLQRAKEKGQRKDHAVHVAFTEKGLAALGLPREVRESFLPEFVEGQTSAHRARALGDTGASAPDKWCFGGPARKGEEDKEIHLVLMLFTPGDEQHLEEMEALHARHRERYASGLGEVFVQDACLRRMDGEEGTQNGFKEAFGFRDGITQPTIEGTPAKPGQTPPIKAGEFILGYENAYGQLPSSPTVSAEQDSRGLLPSLEGSSRKDLGCNGTYLVLRKLRQDVESFERFLHEHSRDSVDPQGDAHRRELLAAKLMGRWRSGAPLSLCPQRDDKELGLDTTRNNDFLYGNDPHGLRCPVASHIRRSNPRDTLVPDSSKTSLKVSDRRQLIRRGRPYQDPDGEQGMVFVALNANIQRQFEFIQQSWMNNPKFGGLYDSRDPIAGNNHDPEVEGARAENYAVSIPAEPVRQRITGVPRFVHVRGGAYFFLPGIRALRFLAS</sequence>
<dbReference type="GO" id="GO:0046872">
    <property type="term" value="F:metal ion binding"/>
    <property type="evidence" value="ECO:0007669"/>
    <property type="project" value="UniProtKB-KW"/>
</dbReference>
<dbReference type="InterPro" id="IPR049509">
    <property type="entry name" value="DyP_N"/>
</dbReference>
<dbReference type="SUPFAM" id="SSF54909">
    <property type="entry name" value="Dimeric alpha+beta barrel"/>
    <property type="match status" value="1"/>
</dbReference>
<dbReference type="GO" id="GO:0005829">
    <property type="term" value="C:cytosol"/>
    <property type="evidence" value="ECO:0007669"/>
    <property type="project" value="TreeGrafter"/>
</dbReference>
<dbReference type="PROSITE" id="PS51404">
    <property type="entry name" value="DYP_PEROXIDASE"/>
    <property type="match status" value="1"/>
</dbReference>
<keyword evidence="2 7" id="KW-0575">Peroxidase</keyword>
<dbReference type="InterPro" id="IPR006314">
    <property type="entry name" value="Dyp_peroxidase"/>
</dbReference>
<gene>
    <name evidence="7" type="ORF">D187_001482</name>
</gene>
<name>S9PCK0_CYSF2</name>
<evidence type="ECO:0000313" key="8">
    <source>
        <dbReference type="Proteomes" id="UP000011682"/>
    </source>
</evidence>
<reference evidence="7" key="1">
    <citation type="submission" date="2013-05" db="EMBL/GenBank/DDBJ databases">
        <title>Genome assembly of Cystobacter fuscus DSM 2262.</title>
        <authorList>
            <person name="Sharma G."/>
            <person name="Khatri I."/>
            <person name="Kaur C."/>
            <person name="Mayilraj S."/>
            <person name="Subramanian S."/>
        </authorList>
    </citation>
    <scope>NUCLEOTIDE SEQUENCE [LARGE SCALE GENOMIC DNA]</scope>
    <source>
        <strain evidence="7">DSM 2262</strain>
    </source>
</reference>
<evidence type="ECO:0000256" key="1">
    <source>
        <dbReference type="ARBA" id="ARBA00001970"/>
    </source>
</evidence>
<dbReference type="AlphaFoldDB" id="S9PCK0"/>
<evidence type="ECO:0000256" key="4">
    <source>
        <dbReference type="ARBA" id="ARBA00023002"/>
    </source>
</evidence>
<dbReference type="Proteomes" id="UP000011682">
    <property type="component" value="Unassembled WGS sequence"/>
</dbReference>
<dbReference type="GO" id="GO:0020037">
    <property type="term" value="F:heme binding"/>
    <property type="evidence" value="ECO:0007669"/>
    <property type="project" value="InterPro"/>
</dbReference>
<keyword evidence="8" id="KW-1185">Reference proteome</keyword>
<keyword evidence="4" id="KW-0560">Oxidoreductase</keyword>
<evidence type="ECO:0000256" key="5">
    <source>
        <dbReference type="ARBA" id="ARBA00023004"/>
    </source>
</evidence>
<dbReference type="PANTHER" id="PTHR30521">
    <property type="entry name" value="DEFERROCHELATASE/PEROXIDASE"/>
    <property type="match status" value="1"/>
</dbReference>
<dbReference type="eggNOG" id="COG2837">
    <property type="taxonomic scope" value="Bacteria"/>
</dbReference>
<comment type="caution">
    <text evidence="7">The sequence shown here is derived from an EMBL/GenBank/DDBJ whole genome shotgun (WGS) entry which is preliminary data.</text>
</comment>
<dbReference type="OrthoDB" id="236246at2"/>
<protein>
    <submittedName>
        <fullName evidence="7">Peroxidase</fullName>
    </submittedName>
</protein>
<dbReference type="GO" id="GO:0004601">
    <property type="term" value="F:peroxidase activity"/>
    <property type="evidence" value="ECO:0007669"/>
    <property type="project" value="UniProtKB-KW"/>
</dbReference>